<sequence>MRYGNGVQEKKLCFKTECGHSTLNITYLMVVLILERANQAVNAVIADNSQAARLLLAAQQLNECINRNDPRAPGNSWLPGVVDSRNQWAPDPCAKEREAVESMQEAIAGEKVAALQNLGAAVAPQLAHPQDPIPNTDPAVPSSEFVVPDPGQNNPFNPLTEEEIMELIEQGMREPLEEWDEHMRDLSNQISTVMRRLILWCPWGGPGMKNLKWQYKPKNEDWLNKWVP</sequence>
<name>A0A7D6WZX5_9VIRU</name>
<reference evidence="1" key="1">
    <citation type="journal article" date="2020" name="Sci">
        <title>Metagenomics characterisation of avian parvoviruses and picornaviruses from Australian wild ducks.</title>
        <authorList>
            <person name="Vibin J."/>
            <person name="Chamings A."/>
            <person name="Klaassen M."/>
            <person name="Bhatta T.R."/>
            <person name="Alexandersen S."/>
        </authorList>
    </citation>
    <scope>NUCLEOTIDE SEQUENCE</scope>
    <source>
        <strain evidence="1">CTCPaV/N39/N40/2864nt/CT08.18/12952-AU</strain>
    </source>
</reference>
<dbReference type="EMBL" id="MT247765">
    <property type="protein sequence ID" value="QMI57848.1"/>
    <property type="molecule type" value="Genomic_DNA"/>
</dbReference>
<accession>A0A7D6WZX5</accession>
<organism evidence="1">
    <name type="scientific">Chestnut teal chaphamaparvovirus</name>
    <dbReference type="NCBI Taxonomy" id="2759402"/>
    <lineage>
        <taxon>Viruses</taxon>
        <taxon>Monodnaviria</taxon>
        <taxon>Shotokuvirae</taxon>
        <taxon>Cossaviricota</taxon>
        <taxon>Quintoviricetes</taxon>
        <taxon>Piccovirales</taxon>
        <taxon>Parvoviridae</taxon>
        <taxon>Hamaparvovirinae</taxon>
        <taxon>Chaphamaparvovirus</taxon>
    </lineage>
</organism>
<keyword evidence="1" id="KW-0543">Viral nucleoprotein</keyword>
<keyword evidence="1" id="KW-0946">Virion</keyword>
<dbReference type="GO" id="GO:0019013">
    <property type="term" value="C:viral nucleocapsid"/>
    <property type="evidence" value="ECO:0007669"/>
    <property type="project" value="UniProtKB-KW"/>
</dbReference>
<evidence type="ECO:0000313" key="1">
    <source>
        <dbReference type="EMBL" id="QMI57848.1"/>
    </source>
</evidence>
<proteinExistence type="predicted"/>
<protein>
    <submittedName>
        <fullName evidence="1">Nucleoprotein</fullName>
    </submittedName>
</protein>